<evidence type="ECO:0000256" key="1">
    <source>
        <dbReference type="SAM" id="Phobius"/>
    </source>
</evidence>
<reference evidence="2" key="1">
    <citation type="submission" date="2022-05" db="EMBL/GenBank/DDBJ databases">
        <title>Sphingomonas sp. strain MG17 Genome sequencing and assembly.</title>
        <authorList>
            <person name="Kim I."/>
        </authorList>
    </citation>
    <scope>NUCLEOTIDE SEQUENCE</scope>
    <source>
        <strain evidence="2">MG17</strain>
    </source>
</reference>
<keyword evidence="1" id="KW-1133">Transmembrane helix</keyword>
<dbReference type="AlphaFoldDB" id="A0A9X2HI58"/>
<feature type="transmembrane region" description="Helical" evidence="1">
    <location>
        <begin position="21"/>
        <end position="43"/>
    </location>
</feature>
<dbReference type="RefSeq" id="WP_254291318.1">
    <property type="nucleotide sequence ID" value="NZ_JAMLDX010000002.1"/>
</dbReference>
<keyword evidence="3" id="KW-1185">Reference proteome</keyword>
<gene>
    <name evidence="2" type="ORF">M9978_02670</name>
</gene>
<proteinExistence type="predicted"/>
<dbReference type="EMBL" id="JAMLDX010000002">
    <property type="protein sequence ID" value="MCP3729321.1"/>
    <property type="molecule type" value="Genomic_DNA"/>
</dbReference>
<evidence type="ECO:0000313" key="2">
    <source>
        <dbReference type="EMBL" id="MCP3729321.1"/>
    </source>
</evidence>
<name>A0A9X2HI58_9SPHN</name>
<organism evidence="2 3">
    <name type="scientific">Sphingomonas tagetis</name>
    <dbReference type="NCBI Taxonomy" id="2949092"/>
    <lineage>
        <taxon>Bacteria</taxon>
        <taxon>Pseudomonadati</taxon>
        <taxon>Pseudomonadota</taxon>
        <taxon>Alphaproteobacteria</taxon>
        <taxon>Sphingomonadales</taxon>
        <taxon>Sphingomonadaceae</taxon>
        <taxon>Sphingomonas</taxon>
    </lineage>
</organism>
<keyword evidence="1" id="KW-0472">Membrane</keyword>
<sequence length="163" mass="18362">MPGKRRRSTPPPERLFYAPPPGWLAQWPVAFFAVIAILLGRAALSEARYAAPFAGTSLLLAAGIYVNWRRRWPWLGPALRAHAAGLVVNPYSARPAALPWVDVVGMIDDPSDHSIVFDPRDPADRVRHLLVMRRGPAVPRDIRTRDGVYFVDVIEDYWRMPKS</sequence>
<comment type="caution">
    <text evidence="2">The sequence shown here is derived from an EMBL/GenBank/DDBJ whole genome shotgun (WGS) entry which is preliminary data.</text>
</comment>
<feature type="transmembrane region" description="Helical" evidence="1">
    <location>
        <begin position="49"/>
        <end position="68"/>
    </location>
</feature>
<dbReference type="Proteomes" id="UP001139451">
    <property type="component" value="Unassembled WGS sequence"/>
</dbReference>
<protein>
    <submittedName>
        <fullName evidence="2">Uncharacterized protein</fullName>
    </submittedName>
</protein>
<accession>A0A9X2HI58</accession>
<evidence type="ECO:0000313" key="3">
    <source>
        <dbReference type="Proteomes" id="UP001139451"/>
    </source>
</evidence>
<keyword evidence="1" id="KW-0812">Transmembrane</keyword>